<dbReference type="InterPro" id="IPR050626">
    <property type="entry name" value="Peptidase_M16"/>
</dbReference>
<keyword evidence="1" id="KW-0479">Metal-binding</keyword>
<dbReference type="GO" id="GO:0046872">
    <property type="term" value="F:metal ion binding"/>
    <property type="evidence" value="ECO:0007669"/>
    <property type="project" value="UniProtKB-KW"/>
</dbReference>
<dbReference type="PANTHER" id="PTHR43690">
    <property type="entry name" value="NARDILYSIN"/>
    <property type="match status" value="1"/>
</dbReference>
<dbReference type="SUPFAM" id="SSF63411">
    <property type="entry name" value="LuxS/MPP-like metallohydrolase"/>
    <property type="match status" value="1"/>
</dbReference>
<sequence>MLGEQAVRRASPSMLGEHARSYARRSLPSMLGERAWTVNSEYKLGVKDHARRIYSVVASLTDRRHPFHRFYIGSTETLLSGDRQNKLRQRTIEFFRTRYSSDLMNLVLVDKRSLDDLQLKVAPLFSQVRRVPNASESAKIEGYPFATKSFLSKMIAIQSLIQTSELMINFHIPSHYSVFEEKKASDYVRRFFTDTSKNTFLYNLKHENMIKPGSASIVFEDFADEYRLCSFVCRLTDHGLAN</sequence>
<dbReference type="Proteomes" id="UP000887565">
    <property type="component" value="Unplaced"/>
</dbReference>
<dbReference type="InterPro" id="IPR011249">
    <property type="entry name" value="Metalloenz_LuxS/M16"/>
</dbReference>
<evidence type="ECO:0000313" key="2">
    <source>
        <dbReference type="Proteomes" id="UP000887565"/>
    </source>
</evidence>
<accession>A0A915IXU5</accession>
<dbReference type="GO" id="GO:0004222">
    <property type="term" value="F:metalloendopeptidase activity"/>
    <property type="evidence" value="ECO:0007669"/>
    <property type="project" value="TreeGrafter"/>
</dbReference>
<organism evidence="2 3">
    <name type="scientific">Romanomermis culicivorax</name>
    <name type="common">Nematode worm</name>
    <dbReference type="NCBI Taxonomy" id="13658"/>
    <lineage>
        <taxon>Eukaryota</taxon>
        <taxon>Metazoa</taxon>
        <taxon>Ecdysozoa</taxon>
        <taxon>Nematoda</taxon>
        <taxon>Enoplea</taxon>
        <taxon>Dorylaimia</taxon>
        <taxon>Mermithida</taxon>
        <taxon>Mermithoidea</taxon>
        <taxon>Mermithidae</taxon>
        <taxon>Romanomermis</taxon>
    </lineage>
</organism>
<dbReference type="WBParaSite" id="nRc.2.0.1.t19021-RA">
    <property type="protein sequence ID" value="nRc.2.0.1.t19021-RA"/>
    <property type="gene ID" value="nRc.2.0.1.g19021"/>
</dbReference>
<reference evidence="3" key="1">
    <citation type="submission" date="2022-11" db="UniProtKB">
        <authorList>
            <consortium name="WormBaseParasite"/>
        </authorList>
    </citation>
    <scope>IDENTIFICATION</scope>
</reference>
<evidence type="ECO:0000256" key="1">
    <source>
        <dbReference type="ARBA" id="ARBA00022723"/>
    </source>
</evidence>
<dbReference type="AlphaFoldDB" id="A0A915IXU5"/>
<evidence type="ECO:0000313" key="3">
    <source>
        <dbReference type="WBParaSite" id="nRc.2.0.1.t19021-RA"/>
    </source>
</evidence>
<protein>
    <submittedName>
        <fullName evidence="3">Uncharacterized protein</fullName>
    </submittedName>
</protein>
<dbReference type="Gene3D" id="3.30.830.10">
    <property type="entry name" value="Metalloenzyme, LuxS/M16 peptidase-like"/>
    <property type="match status" value="2"/>
</dbReference>
<keyword evidence="2" id="KW-1185">Reference proteome</keyword>
<name>A0A915IXU5_ROMCU</name>
<proteinExistence type="predicted"/>
<dbReference type="PANTHER" id="PTHR43690:SF18">
    <property type="entry name" value="INSULIN-DEGRADING ENZYME-RELATED"/>
    <property type="match status" value="1"/>
</dbReference>